<dbReference type="Proteomes" id="UP000800041">
    <property type="component" value="Unassembled WGS sequence"/>
</dbReference>
<proteinExistence type="predicted"/>
<dbReference type="EMBL" id="ML977181">
    <property type="protein sequence ID" value="KAF1982760.1"/>
    <property type="molecule type" value="Genomic_DNA"/>
</dbReference>
<protein>
    <submittedName>
        <fullName evidence="1">Uncharacterized protein</fullName>
    </submittedName>
</protein>
<organism evidence="1 2">
    <name type="scientific">Aulographum hederae CBS 113979</name>
    <dbReference type="NCBI Taxonomy" id="1176131"/>
    <lineage>
        <taxon>Eukaryota</taxon>
        <taxon>Fungi</taxon>
        <taxon>Dikarya</taxon>
        <taxon>Ascomycota</taxon>
        <taxon>Pezizomycotina</taxon>
        <taxon>Dothideomycetes</taxon>
        <taxon>Pleosporomycetidae</taxon>
        <taxon>Aulographales</taxon>
        <taxon>Aulographaceae</taxon>
    </lineage>
</organism>
<sequence>MNPSRPCHNLKPSASKPQLTSLTSYLLKMWLQKVCTAEPISICDTYGGWAWIFTTCFTTKPTTNTSPQVPSLAVQLSHLKSRSTFLSTDWHVVALLFLIGRVAPFRPRFYFFSHAEVYLLSQPHAVQEPKLHLDCNTGAVCSSFWTLRVLYRSSLYSSFFCKDLSH</sequence>
<dbReference type="AlphaFoldDB" id="A0A6G1GPM9"/>
<name>A0A6G1GPM9_9PEZI</name>
<evidence type="ECO:0000313" key="2">
    <source>
        <dbReference type="Proteomes" id="UP000800041"/>
    </source>
</evidence>
<keyword evidence="2" id="KW-1185">Reference proteome</keyword>
<accession>A0A6G1GPM9</accession>
<reference evidence="1" key="1">
    <citation type="journal article" date="2020" name="Stud. Mycol.">
        <title>101 Dothideomycetes genomes: a test case for predicting lifestyles and emergence of pathogens.</title>
        <authorList>
            <person name="Haridas S."/>
            <person name="Albert R."/>
            <person name="Binder M."/>
            <person name="Bloem J."/>
            <person name="Labutti K."/>
            <person name="Salamov A."/>
            <person name="Andreopoulos B."/>
            <person name="Baker S."/>
            <person name="Barry K."/>
            <person name="Bills G."/>
            <person name="Bluhm B."/>
            <person name="Cannon C."/>
            <person name="Castanera R."/>
            <person name="Culley D."/>
            <person name="Daum C."/>
            <person name="Ezra D."/>
            <person name="Gonzalez J."/>
            <person name="Henrissat B."/>
            <person name="Kuo A."/>
            <person name="Liang C."/>
            <person name="Lipzen A."/>
            <person name="Lutzoni F."/>
            <person name="Magnuson J."/>
            <person name="Mondo S."/>
            <person name="Nolan M."/>
            <person name="Ohm R."/>
            <person name="Pangilinan J."/>
            <person name="Park H.-J."/>
            <person name="Ramirez L."/>
            <person name="Alfaro M."/>
            <person name="Sun H."/>
            <person name="Tritt A."/>
            <person name="Yoshinaga Y."/>
            <person name="Zwiers L.-H."/>
            <person name="Turgeon B."/>
            <person name="Goodwin S."/>
            <person name="Spatafora J."/>
            <person name="Crous P."/>
            <person name="Grigoriev I."/>
        </authorList>
    </citation>
    <scope>NUCLEOTIDE SEQUENCE</scope>
    <source>
        <strain evidence="1">CBS 113979</strain>
    </source>
</reference>
<evidence type="ECO:0000313" key="1">
    <source>
        <dbReference type="EMBL" id="KAF1982760.1"/>
    </source>
</evidence>
<gene>
    <name evidence="1" type="ORF">K402DRAFT_189677</name>
</gene>